<comment type="caution">
    <text evidence="1">The sequence shown here is derived from an EMBL/GenBank/DDBJ whole genome shotgun (WGS) entry which is preliminary data.</text>
</comment>
<proteinExistence type="predicted"/>
<gene>
    <name evidence="1" type="ORF">PACLA_8A041596</name>
</gene>
<feature type="non-terminal residue" evidence="1">
    <location>
        <position position="1"/>
    </location>
</feature>
<evidence type="ECO:0000313" key="1">
    <source>
        <dbReference type="EMBL" id="CAB4011549.1"/>
    </source>
</evidence>
<dbReference type="OrthoDB" id="5993926at2759"/>
<accession>A0A6S7I3T1</accession>
<evidence type="ECO:0000313" key="2">
    <source>
        <dbReference type="Proteomes" id="UP001152795"/>
    </source>
</evidence>
<name>A0A6S7I3T1_PARCT</name>
<reference evidence="1" key="1">
    <citation type="submission" date="2020-04" db="EMBL/GenBank/DDBJ databases">
        <authorList>
            <person name="Alioto T."/>
            <person name="Alioto T."/>
            <person name="Gomez Garrido J."/>
        </authorList>
    </citation>
    <scope>NUCLEOTIDE SEQUENCE</scope>
    <source>
        <strain evidence="1">A484AB</strain>
    </source>
</reference>
<dbReference type="Proteomes" id="UP001152795">
    <property type="component" value="Unassembled WGS sequence"/>
</dbReference>
<keyword evidence="2" id="KW-1185">Reference proteome</keyword>
<organism evidence="1 2">
    <name type="scientific">Paramuricea clavata</name>
    <name type="common">Red gorgonian</name>
    <name type="synonym">Violescent sea-whip</name>
    <dbReference type="NCBI Taxonomy" id="317549"/>
    <lineage>
        <taxon>Eukaryota</taxon>
        <taxon>Metazoa</taxon>
        <taxon>Cnidaria</taxon>
        <taxon>Anthozoa</taxon>
        <taxon>Octocorallia</taxon>
        <taxon>Malacalcyonacea</taxon>
        <taxon>Plexauridae</taxon>
        <taxon>Paramuricea</taxon>
    </lineage>
</organism>
<dbReference type="EMBL" id="CACRXK020007188">
    <property type="protein sequence ID" value="CAB4011549.1"/>
    <property type="molecule type" value="Genomic_DNA"/>
</dbReference>
<protein>
    <submittedName>
        <fullName evidence="1">Uncharacterized protein</fullName>
    </submittedName>
</protein>
<dbReference type="AlphaFoldDB" id="A0A6S7I3T1"/>
<sequence>VVAAVKALRMISIQEQNLKETTSDATVSYVQQLNGRKRNVVKLFPGCYSVGSVVKADLSEEQLAALNHLLPGAAVNVADSWSFNRIIYGEQIFYSQNHSMEKKLMGYGFIIYFLKVILANQEEQPYYLAAIKNLQLYKEEEILADITISTNNHELGGHLKPCKYDRHIPILFVHIHDLGQKQVAVDGLPSGVIYVINPPNTLEMD</sequence>